<evidence type="ECO:0000313" key="2">
    <source>
        <dbReference type="EMBL" id="BAD19376.1"/>
    </source>
</evidence>
<organism evidence="2 3">
    <name type="scientific">Oryza sativa subsp. japonica</name>
    <name type="common">Rice</name>
    <dbReference type="NCBI Taxonomy" id="39947"/>
    <lineage>
        <taxon>Eukaryota</taxon>
        <taxon>Viridiplantae</taxon>
        <taxon>Streptophyta</taxon>
        <taxon>Embryophyta</taxon>
        <taxon>Tracheophyta</taxon>
        <taxon>Spermatophyta</taxon>
        <taxon>Magnoliopsida</taxon>
        <taxon>Liliopsida</taxon>
        <taxon>Poales</taxon>
        <taxon>Poaceae</taxon>
        <taxon>BOP clade</taxon>
        <taxon>Oryzoideae</taxon>
        <taxon>Oryzeae</taxon>
        <taxon>Oryzinae</taxon>
        <taxon>Oryza</taxon>
        <taxon>Oryza sativa</taxon>
    </lineage>
</organism>
<feature type="compositionally biased region" description="Polar residues" evidence="1">
    <location>
        <begin position="66"/>
        <end position="75"/>
    </location>
</feature>
<reference evidence="3" key="1">
    <citation type="journal article" date="2005" name="Nature">
        <title>The map-based sequence of the rice genome.</title>
        <authorList>
            <consortium name="International rice genome sequencing project (IRGSP)"/>
            <person name="Matsumoto T."/>
            <person name="Wu J."/>
            <person name="Kanamori H."/>
            <person name="Katayose Y."/>
            <person name="Fujisawa M."/>
            <person name="Namiki N."/>
            <person name="Mizuno H."/>
            <person name="Yamamoto K."/>
            <person name="Antonio B.A."/>
            <person name="Baba T."/>
            <person name="Sakata K."/>
            <person name="Nagamura Y."/>
            <person name="Aoki H."/>
            <person name="Arikawa K."/>
            <person name="Arita K."/>
            <person name="Bito T."/>
            <person name="Chiden Y."/>
            <person name="Fujitsuka N."/>
            <person name="Fukunaka R."/>
            <person name="Hamada M."/>
            <person name="Harada C."/>
            <person name="Hayashi A."/>
            <person name="Hijishita S."/>
            <person name="Honda M."/>
            <person name="Hosokawa S."/>
            <person name="Ichikawa Y."/>
            <person name="Idonuma A."/>
            <person name="Iijima M."/>
            <person name="Ikeda M."/>
            <person name="Ikeno M."/>
            <person name="Ito K."/>
            <person name="Ito S."/>
            <person name="Ito T."/>
            <person name="Ito Y."/>
            <person name="Ito Y."/>
            <person name="Iwabuchi A."/>
            <person name="Kamiya K."/>
            <person name="Karasawa W."/>
            <person name="Kurita K."/>
            <person name="Katagiri S."/>
            <person name="Kikuta A."/>
            <person name="Kobayashi H."/>
            <person name="Kobayashi N."/>
            <person name="Machita K."/>
            <person name="Maehara T."/>
            <person name="Masukawa M."/>
            <person name="Mizubayashi T."/>
            <person name="Mukai Y."/>
            <person name="Nagasaki H."/>
            <person name="Nagata Y."/>
            <person name="Naito S."/>
            <person name="Nakashima M."/>
            <person name="Nakama Y."/>
            <person name="Nakamichi Y."/>
            <person name="Nakamura M."/>
            <person name="Meguro A."/>
            <person name="Negishi M."/>
            <person name="Ohta I."/>
            <person name="Ohta T."/>
            <person name="Okamoto M."/>
            <person name="Ono N."/>
            <person name="Saji S."/>
            <person name="Sakaguchi M."/>
            <person name="Sakai K."/>
            <person name="Shibata M."/>
            <person name="Shimokawa T."/>
            <person name="Song J."/>
            <person name="Takazaki Y."/>
            <person name="Terasawa K."/>
            <person name="Tsugane M."/>
            <person name="Tsuji K."/>
            <person name="Ueda S."/>
            <person name="Waki K."/>
            <person name="Yamagata H."/>
            <person name="Yamamoto M."/>
            <person name="Yamamoto S."/>
            <person name="Yamane H."/>
            <person name="Yoshiki S."/>
            <person name="Yoshihara R."/>
            <person name="Yukawa K."/>
            <person name="Zhong H."/>
            <person name="Yano M."/>
            <person name="Yuan Q."/>
            <person name="Ouyang S."/>
            <person name="Liu J."/>
            <person name="Jones K.M."/>
            <person name="Gansberger K."/>
            <person name="Moffat K."/>
            <person name="Hill J."/>
            <person name="Bera J."/>
            <person name="Fadrosh D."/>
            <person name="Jin S."/>
            <person name="Johri S."/>
            <person name="Kim M."/>
            <person name="Overton L."/>
            <person name="Reardon M."/>
            <person name="Tsitrin T."/>
            <person name="Vuong H."/>
            <person name="Weaver B."/>
            <person name="Ciecko A."/>
            <person name="Tallon L."/>
            <person name="Jackson J."/>
            <person name="Pai G."/>
            <person name="Aken S.V."/>
            <person name="Utterback T."/>
            <person name="Reidmuller S."/>
            <person name="Feldblyum T."/>
            <person name="Hsiao J."/>
            <person name="Zismann V."/>
            <person name="Iobst S."/>
            <person name="de Vazeille A.R."/>
            <person name="Buell C.R."/>
            <person name="Ying K."/>
            <person name="Li Y."/>
            <person name="Lu T."/>
            <person name="Huang Y."/>
            <person name="Zhao Q."/>
            <person name="Feng Q."/>
            <person name="Zhang L."/>
            <person name="Zhu J."/>
            <person name="Weng Q."/>
            <person name="Mu J."/>
            <person name="Lu Y."/>
            <person name="Fan D."/>
            <person name="Liu Y."/>
            <person name="Guan J."/>
            <person name="Zhang Y."/>
            <person name="Yu S."/>
            <person name="Liu X."/>
            <person name="Zhang Y."/>
            <person name="Hong G."/>
            <person name="Han B."/>
            <person name="Choisne N."/>
            <person name="Demange N."/>
            <person name="Orjeda G."/>
            <person name="Samain S."/>
            <person name="Cattolico L."/>
            <person name="Pelletier E."/>
            <person name="Couloux A."/>
            <person name="Segurens B."/>
            <person name="Wincker P."/>
            <person name="D'Hont A."/>
            <person name="Scarpelli C."/>
            <person name="Weissenbach J."/>
            <person name="Salanoubat M."/>
            <person name="Quetier F."/>
            <person name="Yu Y."/>
            <person name="Kim H.R."/>
            <person name="Rambo T."/>
            <person name="Currie J."/>
            <person name="Collura K."/>
            <person name="Luo M."/>
            <person name="Yang T."/>
            <person name="Ammiraju J.S.S."/>
            <person name="Engler F."/>
            <person name="Soderlund C."/>
            <person name="Wing R.A."/>
            <person name="Palmer L.E."/>
            <person name="de la Bastide M."/>
            <person name="Spiegel L."/>
            <person name="Nascimento L."/>
            <person name="Zutavern T."/>
            <person name="O'Shaughnessy A."/>
            <person name="Dike S."/>
            <person name="Dedhia N."/>
            <person name="Preston R."/>
            <person name="Balija V."/>
            <person name="McCombie W.R."/>
            <person name="Chow T."/>
            <person name="Chen H."/>
            <person name="Chung M."/>
            <person name="Chen C."/>
            <person name="Shaw J."/>
            <person name="Wu H."/>
            <person name="Hsiao K."/>
            <person name="Chao Y."/>
            <person name="Chu M."/>
            <person name="Cheng C."/>
            <person name="Hour A."/>
            <person name="Lee P."/>
            <person name="Lin S."/>
            <person name="Lin Y."/>
            <person name="Liou J."/>
            <person name="Liu S."/>
            <person name="Hsing Y."/>
            <person name="Raghuvanshi S."/>
            <person name="Mohanty A."/>
            <person name="Bharti A.K."/>
            <person name="Gaur A."/>
            <person name="Gupta V."/>
            <person name="Kumar D."/>
            <person name="Ravi V."/>
            <person name="Vij S."/>
            <person name="Kapur A."/>
            <person name="Khurana P."/>
            <person name="Khurana P."/>
            <person name="Khurana J.P."/>
            <person name="Tyagi A.K."/>
            <person name="Gaikwad K."/>
            <person name="Singh A."/>
            <person name="Dalal V."/>
            <person name="Srivastava S."/>
            <person name="Dixit A."/>
            <person name="Pal A.K."/>
            <person name="Ghazi I.A."/>
            <person name="Yadav M."/>
            <person name="Pandit A."/>
            <person name="Bhargava A."/>
            <person name="Sureshbabu K."/>
            <person name="Batra K."/>
            <person name="Sharma T.R."/>
            <person name="Mohapatra T."/>
            <person name="Singh N.K."/>
            <person name="Messing J."/>
            <person name="Nelson A.B."/>
            <person name="Fuks G."/>
            <person name="Kavchok S."/>
            <person name="Keizer G."/>
            <person name="Linton E."/>
            <person name="Llaca V."/>
            <person name="Song R."/>
            <person name="Tanyolac B."/>
            <person name="Young S."/>
            <person name="Ho-Il K."/>
            <person name="Hahn J.H."/>
            <person name="Sangsakoo G."/>
            <person name="Vanavichit A."/>
            <person name="de Mattos Luiz.A.T."/>
            <person name="Zimmer P.D."/>
            <person name="Malone G."/>
            <person name="Dellagostin O."/>
            <person name="de Oliveira A.C."/>
            <person name="Bevan M."/>
            <person name="Bancroft I."/>
            <person name="Minx P."/>
            <person name="Cordum H."/>
            <person name="Wilson R."/>
            <person name="Cheng Z."/>
            <person name="Jin W."/>
            <person name="Jiang J."/>
            <person name="Leong S.A."/>
            <person name="Iwama H."/>
            <person name="Gojobori T."/>
            <person name="Itoh T."/>
            <person name="Niimura Y."/>
            <person name="Fujii Y."/>
            <person name="Habara T."/>
            <person name="Sakai H."/>
            <person name="Sato Y."/>
            <person name="Wilson G."/>
            <person name="Kumar K."/>
            <person name="McCouch S."/>
            <person name="Juretic N."/>
            <person name="Hoen D."/>
            <person name="Wright S."/>
            <person name="Bruskiewich R."/>
            <person name="Bureau T."/>
            <person name="Miyao A."/>
            <person name="Hirochika H."/>
            <person name="Nishikawa T."/>
            <person name="Kadowaki K."/>
            <person name="Sugiura M."/>
            <person name="Burr B."/>
            <person name="Sasaki T."/>
        </authorList>
    </citation>
    <scope>NUCLEOTIDE SEQUENCE [LARGE SCALE GENOMIC DNA]</scope>
    <source>
        <strain evidence="3">cv. Nipponbare</strain>
    </source>
</reference>
<sequence length="125" mass="13437">MLSEAAPHGTVLHPSPTTPPLAQSTQQIADVVGKGGENEHNVGVEANLPQQCVKLINTNPLTTTKFASTEPSPTHHSAAGVAAIRSSHQADPSCRHHHKRIHHWALASNRKGFTHFLRGDSLKAR</sequence>
<accession>Q6K8H2</accession>
<dbReference type="AlphaFoldDB" id="Q6K8H2"/>
<protein>
    <submittedName>
        <fullName evidence="2">Uncharacterized protein</fullName>
    </submittedName>
</protein>
<dbReference type="EMBL" id="AP004131">
    <property type="protein sequence ID" value="BAD19376.1"/>
    <property type="molecule type" value="Genomic_DNA"/>
</dbReference>
<evidence type="ECO:0000256" key="1">
    <source>
        <dbReference type="SAM" id="MobiDB-lite"/>
    </source>
</evidence>
<proteinExistence type="predicted"/>
<feature type="region of interest" description="Disordered" evidence="1">
    <location>
        <begin position="66"/>
        <end position="95"/>
    </location>
</feature>
<feature type="region of interest" description="Disordered" evidence="1">
    <location>
        <begin position="1"/>
        <end position="29"/>
    </location>
</feature>
<gene>
    <name evidence="2" type="primary">OJ1057_F01.25</name>
</gene>
<reference evidence="3" key="2">
    <citation type="journal article" date="2008" name="Nucleic Acids Res.">
        <title>The rice annotation project database (RAP-DB): 2008 update.</title>
        <authorList>
            <consortium name="The rice annotation project (RAP)"/>
        </authorList>
    </citation>
    <scope>GENOME REANNOTATION</scope>
    <source>
        <strain evidence="3">cv. Nipponbare</strain>
    </source>
</reference>
<dbReference type="Proteomes" id="UP000000763">
    <property type="component" value="Chromosome 2"/>
</dbReference>
<evidence type="ECO:0000313" key="3">
    <source>
        <dbReference type="Proteomes" id="UP000000763"/>
    </source>
</evidence>
<name>Q6K8H2_ORYSJ</name>